<feature type="transmembrane region" description="Helical" evidence="3">
    <location>
        <begin position="1083"/>
        <end position="1106"/>
    </location>
</feature>
<feature type="transmembrane region" description="Helical" evidence="3">
    <location>
        <begin position="1118"/>
        <end position="1136"/>
    </location>
</feature>
<feature type="region of interest" description="Disordered" evidence="2">
    <location>
        <begin position="682"/>
        <end position="887"/>
    </location>
</feature>
<sequence>MLIDQDIKIKDKEMLRTYNLLEKNYHFMLKEYDNLCSINIIKNNIINFRIVKNLLTINNLIDQVDKSLLLNIFEENVDNDLLLVLSKNNSNFILKLLAIFYIKLCKQIKFNITNHFNRIFDINKNTSNTSSELKNIPENLFKNAIILISLILFHLPVKLSYHIPSIIDYSKKIRKSDNLELKYFYKKCINSIIKYSKLNVSECDKIFKYLKKSLNDKDFFIQYIALKCLSNLFILHPEYSLLEYEYFINHIIDNININNYVSVVYLKYVIRFVSIIFCNCANVNYYNSKDNDGTNKKHIDDTFLFNLNIMKKKKKKYSDDDIRDEDYIDEKKKSYNDNNNNHNNNLKSDIIENNFNDNNNINYNNNNHRHINNNEEIKKKHYFFSDLLKTATEELVSKISKIKTDEKGGDVESYMKVECIDGFVFQNYNEYNKKILRKMKNVLFIYNFNSFLNYFKSILLNICSDVHHDYNELKKLHFLNILEKFNYYKKESHPFLDKHDYSSFVNKKSYDKKFEFLRNPANANIMNLTYNKETNDYINIILEYENKLMREKEFWLYSELVPLTVEDKNANKFYTTLIRNTLLKIIFFESFKKCILFSKKFSAKSIIKIIEFFIYILDFLCSTCVKNKNVGGVFYTDNISNSFEIKYCIYYFTKIIKQLIKQRKKDTYTVVKEKENKARFEEANKMYPPLEENINKNNDINNDDNIDEDDNMDDDDNMDNIDDEDSIDNSDKVDNDKVDNDNVDNIDNNDNNDNINNNDNKDDNGDNICDEKNNIIDKDKIDNVDNSSDSHISNNVQNHSYSSSECEENLSKQNSQLSSTNITNDTHIKEGDEKNEHIYENDSKSNKKNINEYTDNNNNNIKDVNKSKKKKNEPNTKSSNSKTKYNNFFGDYNSFLGMMPFYNKDEKKGNINKDEKKGNINKDEKKGKINKDEKKGKINKDEKKGKINKDEKKSKKIKKSKSNKSSDKKYDNSKYEEPNNNTSFEERHIRIFLENNVKKYLNLNNDTNLDINEKKKNDIILKALINLYNKVIMNHNINVEKYEKYERFLKLIINNMNGIYIDIDLLKHIIQLFLKVYLKFPCYIYNLITLLVNYITIINANFMTSLTLNTFDDIEKQVSILIISSISLNKILYFSFQHYKIYHLNNLIYCIFDICKLFLSKVQTHPLKTINELRRIISFFLIYSIVFSIVYEVKNNVCYTYQDNKMLAMIDQGADINKNIDINISFNNMIIYEKMKNYFINYEILYNNTLFKLIQDILDVMINEIDEEKIHYFILSYEEQMSKKKMNSYNFFIVDNFFIFIYILKNIYVMLSSHMLTFLFFDHIYNIVSTLFNFFTKINEIRIKYNSKMNKSCSNNKQNIADKGKNNNEKNNNNNNNENNYLDNSIYTLEDIKKHNQIKKKISREQKKRSKKKKTVPNYFKKKSSHFYFYEHGFTQICRSINIENILLIFLIYIVKIFYRINKFILFINKSYHTNENEKVNQVSISYIKSENEKKCSELNYKNNNITLEECNKYKIYLKKENINNNMNKLFNILDAFTNVNTNDELYFDFFISVLINFVNNKTNFDDLIINTLIKEKCVTKSREKYYLKKKKADQNKYIWGYSKELEILHMLTNNYDTYYDIALISFVYLIELYLKKKKIEKNIKNKKYKNTYIYFNKIMKYIYSWDINKKENKNILILCLYILDNFFNKKCFYKINMKAKFFKSIMPLFNLLSDNFNQQEYYLINFFIIKILTYFIGCNENIDTYIFSYIMKLYETYSSYIIKEKNTDLYIFISILIKNVTLSYHKLKYTNCFNRKKYLKKIKKKKLNYFPGSHNIISNKLRNDHSNLENVDNEEKRICWKCQDNEKYDYINNSQKYDSLLLSMECITTYSNNIYGSVNKKKLPNKEHHQIHSNEQIVELNSKDFKGCTTNNNYNNNNNKLNLSPQAYKNKTKDEILHLFDLYVDILKVIPHNKDIFIRVLKNFSSIIKRIKNHINVVRVEKCLDIVYAYILKRENVNSFIFRLTRGKYIIRLYNNILNILKRIKHENGYKNKMKNNYNINHQHHHNNHNRNNHNHHEYNNYQSTNVSKEIDKKLLCILEIFLISYEKKINHNLFKTFNLLFDVIDMIELERYKYIISTIIQKSIFFGNIRILECSIKCLYKLFRKNVIIPLHENFDYYLLIIHNFYNNNKKIYNNIIALLKWRICIYGVFNINQWVKLFENVLSVKNIFIYDIIKFKSKGTFSKFDCKNSVKKHYDQNYMKENNLLTNDTGYVENNNNNIYNNNDFNNKCNNNNNSNNNNSSSSSSTCCGFTFYTSLFDEHYNFNIHINLNKEKIAQNSCMKNNKSKYFFNLFKMRKNDIIFSDNTKYLVMSLLYFFLNRISVSSHIYVHNDSYFSNYMKKVLRDRTILKVERKLASNKSGSVKKIDNLNIKDKQHSNTFNNNNLYSSLNSEEMDKNYHHSNENVIQKINYIELILIDNSNINDYNNEYNKNVLIDETNFTKINLEFILDNCTLYTNFELLLKIILNNINYGIKHYRLSRLAIKILIVYLNIFKSSKIIIDEFSSTSNEIKLLTNYEINIFTSLKMYYESFNFMYLNNKKDNSPSHNNNNNNSSSSNFNINNYPSGNQNNNNDQNDNHNSSNIIITNNIDGKKKDQIQFSHFFLYPLMDIYNLFLFLNDIKLCNSHNKFVEYFFYFAIKEPNEYRKKKQLTDMQHSENNKLNHNKNLHMNKTNNIYNNVNDLEEVEDKEHFLNSSSLFFSEFDSCVYFLFTYKSFCYYIINNEKCQNNLSQYNLKFIVRNINYILFDSIILYLWSFDYNEQNDNKDLLNYNHHMHKFFTCVNEKSRSLSIFYFNAFPVFIQFLNIIKSYVILNKRNYLLFKIFISFLCYHIRQYHDMLKEETKEIYLKFIYNYLILIEFSYDHDMEQTEEQKSQTYDRINQHEIKNNDCENDENSHNEKDLNICSKSTINNTPNKNKKLKFFKIVLDYILSYLVNFINIKNVANVLEVMQIAHENLFTKEANEIDDNMLCNMFTLNIYIIDKFLNNNYKNEKDVIIHLLWKSFLNSFILLEKMNDLEIKENIKNLLIYLFLKKMNMLNDEKLSSKLLKYAFQYSSIYDLNNYLKQMKNEEKEQIITILFTKDLCKLKLFYIKIIVFIHYVNICENTLDPDTQSYFSQEILQIFINFTRKLKIIYLYNNDIHIKHEDKNLRRQMINSSINIIQNIFTLIKEKDESLIFYFFYNLMNQENMLIPLITTKISMKDSFEYYTFLSAHSYLEDIVCYSIKIVGIFFETFLHKMDLLKKVFIAFVTYIYKMISLCDKGNITITKSFLVYPQEKEERKITKFLKETDYCSTYIFDNPDKFEIISNNNMTIYFKEVIEIFRNMAFKNSNLFKEMILHIGAEEKILIYTLMKESIDTEKKNEEQNEENTEKLDFSFVN</sequence>
<dbReference type="PANTHER" id="PTHR40201:SF1">
    <property type="entry name" value="AP-3 COMPLEX SUBUNIT DELTA"/>
    <property type="match status" value="1"/>
</dbReference>
<accession>A0ABY1US38</accession>
<feature type="compositionally biased region" description="Low complexity" evidence="2">
    <location>
        <begin position="1369"/>
        <end position="1380"/>
    </location>
</feature>
<dbReference type="PANTHER" id="PTHR40201">
    <property type="entry name" value="OSMIOPHILIC BODY PROTEIN"/>
    <property type="match status" value="1"/>
</dbReference>
<dbReference type="InterPro" id="IPR016024">
    <property type="entry name" value="ARM-type_fold"/>
</dbReference>
<feature type="compositionally biased region" description="Low complexity" evidence="2">
    <location>
        <begin position="875"/>
        <end position="887"/>
    </location>
</feature>
<keyword evidence="5" id="KW-1185">Reference proteome</keyword>
<feature type="compositionally biased region" description="Basic and acidic residues" evidence="2">
    <location>
        <begin position="826"/>
        <end position="845"/>
    </location>
</feature>
<keyword evidence="3" id="KW-1133">Transmembrane helix</keyword>
<keyword evidence="1" id="KW-0175">Coiled coil</keyword>
<dbReference type="SUPFAM" id="SSF48371">
    <property type="entry name" value="ARM repeat"/>
    <property type="match status" value="1"/>
</dbReference>
<feature type="compositionally biased region" description="Low complexity" evidence="2">
    <location>
        <begin position="2586"/>
        <end position="2621"/>
    </location>
</feature>
<evidence type="ECO:0000256" key="2">
    <source>
        <dbReference type="SAM" id="MobiDB-lite"/>
    </source>
</evidence>
<evidence type="ECO:0008006" key="6">
    <source>
        <dbReference type="Google" id="ProtNLM"/>
    </source>
</evidence>
<dbReference type="Proteomes" id="UP000831156">
    <property type="component" value="Chromosome 13"/>
</dbReference>
<feature type="region of interest" description="Disordered" evidence="2">
    <location>
        <begin position="908"/>
        <end position="980"/>
    </location>
</feature>
<feature type="coiled-coil region" evidence="1">
    <location>
        <begin position="2907"/>
        <end position="2941"/>
    </location>
</feature>
<proteinExistence type="predicted"/>
<feature type="compositionally biased region" description="Basic and acidic residues" evidence="2">
    <location>
        <begin position="908"/>
        <end position="953"/>
    </location>
</feature>
<evidence type="ECO:0000313" key="5">
    <source>
        <dbReference type="Proteomes" id="UP000831156"/>
    </source>
</evidence>
<feature type="transmembrane region" description="Helical" evidence="3">
    <location>
        <begin position="1315"/>
        <end position="1335"/>
    </location>
</feature>
<feature type="compositionally biased region" description="Acidic residues" evidence="2">
    <location>
        <begin position="701"/>
        <end position="728"/>
    </location>
</feature>
<feature type="region of interest" description="Disordered" evidence="2">
    <location>
        <begin position="3402"/>
        <end position="3421"/>
    </location>
</feature>
<name>A0ABY1US38_9APIC</name>
<protein>
    <recommendedName>
        <fullName evidence="6">rRNA (Adenosine-2'-O-)-methyltransferase</fullName>
    </recommendedName>
</protein>
<feature type="region of interest" description="Disordered" evidence="2">
    <location>
        <begin position="2584"/>
        <end position="2621"/>
    </location>
</feature>
<reference evidence="4" key="1">
    <citation type="submission" date="2016-09" db="EMBL/GenBank/DDBJ databases">
        <authorList>
            <consortium name="Pathogen Informatics"/>
            <person name="Sun Q."/>
            <person name="Inoue M."/>
        </authorList>
    </citation>
    <scope>NUCLEOTIDE SEQUENCE</scope>
</reference>
<feature type="compositionally biased region" description="Basic and acidic residues" evidence="2">
    <location>
        <begin position="729"/>
        <end position="740"/>
    </location>
</feature>
<feature type="compositionally biased region" description="Low complexity" evidence="2">
    <location>
        <begin position="851"/>
        <end position="862"/>
    </location>
</feature>
<dbReference type="EMBL" id="LT969436">
    <property type="protein sequence ID" value="SOV17310.1"/>
    <property type="molecule type" value="Genomic_DNA"/>
</dbReference>
<keyword evidence="3" id="KW-0812">Transmembrane</keyword>
<feature type="transmembrane region" description="Helical" evidence="3">
    <location>
        <begin position="1176"/>
        <end position="1193"/>
    </location>
</feature>
<feature type="compositionally biased region" description="Low complexity" evidence="2">
    <location>
        <begin position="743"/>
        <end position="758"/>
    </location>
</feature>
<keyword evidence="3" id="KW-0472">Membrane</keyword>
<feature type="compositionally biased region" description="Basic and acidic residues" evidence="2">
    <location>
        <begin position="964"/>
        <end position="977"/>
    </location>
</feature>
<evidence type="ECO:0000256" key="3">
    <source>
        <dbReference type="SAM" id="Phobius"/>
    </source>
</evidence>
<organism evidence="4 5">
    <name type="scientific">Plasmodium gaboni</name>
    <dbReference type="NCBI Taxonomy" id="647221"/>
    <lineage>
        <taxon>Eukaryota</taxon>
        <taxon>Sar</taxon>
        <taxon>Alveolata</taxon>
        <taxon>Apicomplexa</taxon>
        <taxon>Aconoidasida</taxon>
        <taxon>Haemosporida</taxon>
        <taxon>Plasmodiidae</taxon>
        <taxon>Plasmodium</taxon>
        <taxon>Plasmodium (Laverania)</taxon>
    </lineage>
</organism>
<feature type="transmembrane region" description="Helical" evidence="3">
    <location>
        <begin position="1446"/>
        <end position="1468"/>
    </location>
</feature>
<feature type="region of interest" description="Disordered" evidence="2">
    <location>
        <begin position="1354"/>
        <end position="1381"/>
    </location>
</feature>
<feature type="transmembrane region" description="Helical" evidence="3">
    <location>
        <begin position="1289"/>
        <end position="1309"/>
    </location>
</feature>
<evidence type="ECO:0000313" key="4">
    <source>
        <dbReference type="EMBL" id="SOV17310.1"/>
    </source>
</evidence>
<feature type="compositionally biased region" description="Basic and acidic residues" evidence="2">
    <location>
        <begin position="759"/>
        <end position="783"/>
    </location>
</feature>
<feature type="compositionally biased region" description="Polar residues" evidence="2">
    <location>
        <begin position="811"/>
        <end position="825"/>
    </location>
</feature>
<evidence type="ECO:0000256" key="1">
    <source>
        <dbReference type="SAM" id="Coils"/>
    </source>
</evidence>
<gene>
    <name evidence="4" type="ORF">PGABG01_1311900</name>
</gene>
<feature type="compositionally biased region" description="Polar residues" evidence="2">
    <location>
        <begin position="791"/>
        <end position="804"/>
    </location>
</feature>